<accession>A0A1H8RWU3</accession>
<sequence length="109" mass="11709">MLDTIIRLLRQAGAYRESDTDRNGVLSYAAETHAVGYGGALGATVAIAVLGLPWPLAVWLAGYGVVWLSRWTHNERILSELRREPQYFLGASVASLVVTWGLAAVAGIA</sequence>
<dbReference type="Proteomes" id="UP000198775">
    <property type="component" value="Unassembled WGS sequence"/>
</dbReference>
<protein>
    <submittedName>
        <fullName evidence="2">Uncharacterized protein</fullName>
    </submittedName>
</protein>
<evidence type="ECO:0000256" key="1">
    <source>
        <dbReference type="SAM" id="Phobius"/>
    </source>
</evidence>
<feature type="transmembrane region" description="Helical" evidence="1">
    <location>
        <begin position="40"/>
        <end position="66"/>
    </location>
</feature>
<reference evidence="3" key="1">
    <citation type="submission" date="2016-10" db="EMBL/GenBank/DDBJ databases">
        <authorList>
            <person name="Varghese N."/>
            <person name="Submissions S."/>
        </authorList>
    </citation>
    <scope>NUCLEOTIDE SEQUENCE [LARGE SCALE GENOMIC DNA]</scope>
    <source>
        <strain evidence="3">IBRC-M 10043</strain>
    </source>
</reference>
<evidence type="ECO:0000313" key="2">
    <source>
        <dbReference type="EMBL" id="SEO70393.1"/>
    </source>
</evidence>
<name>A0A1H8RWU3_9EURY</name>
<keyword evidence="1" id="KW-1133">Transmembrane helix</keyword>
<keyword evidence="3" id="KW-1185">Reference proteome</keyword>
<proteinExistence type="predicted"/>
<organism evidence="2 3">
    <name type="scientific">Halorientalis persicus</name>
    <dbReference type="NCBI Taxonomy" id="1367881"/>
    <lineage>
        <taxon>Archaea</taxon>
        <taxon>Methanobacteriati</taxon>
        <taxon>Methanobacteriota</taxon>
        <taxon>Stenosarchaea group</taxon>
        <taxon>Halobacteria</taxon>
        <taxon>Halobacteriales</taxon>
        <taxon>Haloarculaceae</taxon>
        <taxon>Halorientalis</taxon>
    </lineage>
</organism>
<evidence type="ECO:0000313" key="3">
    <source>
        <dbReference type="Proteomes" id="UP000198775"/>
    </source>
</evidence>
<dbReference type="EMBL" id="FOCX01000017">
    <property type="protein sequence ID" value="SEO70393.1"/>
    <property type="molecule type" value="Genomic_DNA"/>
</dbReference>
<keyword evidence="1" id="KW-0472">Membrane</keyword>
<dbReference type="RefSeq" id="WP_092662051.1">
    <property type="nucleotide sequence ID" value="NZ_FOCX01000017.1"/>
</dbReference>
<gene>
    <name evidence="2" type="ORF">SAMN05216388_101751</name>
</gene>
<keyword evidence="1" id="KW-0812">Transmembrane</keyword>
<feature type="transmembrane region" description="Helical" evidence="1">
    <location>
        <begin position="87"/>
        <end position="108"/>
    </location>
</feature>
<dbReference type="AlphaFoldDB" id="A0A1H8RWU3"/>